<dbReference type="NCBIfam" id="NF008354">
    <property type="entry name" value="PRK11143.1"/>
    <property type="match status" value="1"/>
</dbReference>
<accession>A0A1M5GEK8</accession>
<sequence length="336" mass="37638">MRVVPLSFVLLLSTSAMSFASQAFDIVAHRGASGYLPEHTLEAMALAHAQGPAFIEQDLVLTRDNALVVLHDIHLETVTDVEQKFPNRAREDGRFYALDFTLAELKTLQVHERENADGTPVFPNRYQGKSHFTVATFEEQLTSIAELNRLTGANIGYYPEIKSPAWHRAEGYDISKIVLDTLRAHNLDTPDANIYLQCFDFEEVKRIRNELGAKVNMVQLIADNDWGESPTNYAMLKTPAGMREAAQYVQGIGPWLGHVTQSTNPPSFELADWVQTAQAEGLQIHPYTFRLDALPPGITAEQLLQLIVGKWKFDGVFTDQVPPVKAFIEHIEQTAH</sequence>
<dbReference type="GO" id="GO:0008889">
    <property type="term" value="F:glycerophosphodiester phosphodiesterase activity"/>
    <property type="evidence" value="ECO:0007669"/>
    <property type="project" value="UniProtKB-EC"/>
</dbReference>
<dbReference type="InterPro" id="IPR017946">
    <property type="entry name" value="PLC-like_Pdiesterase_TIM-brl"/>
</dbReference>
<evidence type="ECO:0000256" key="2">
    <source>
        <dbReference type="ARBA" id="ARBA00012247"/>
    </source>
</evidence>
<evidence type="ECO:0000313" key="10">
    <source>
        <dbReference type="Proteomes" id="UP000184520"/>
    </source>
</evidence>
<evidence type="ECO:0000313" key="9">
    <source>
        <dbReference type="EMBL" id="SHG01932.1"/>
    </source>
</evidence>
<proteinExistence type="inferred from homology"/>
<evidence type="ECO:0000256" key="7">
    <source>
        <dbReference type="SAM" id="SignalP"/>
    </source>
</evidence>
<evidence type="ECO:0000256" key="5">
    <source>
        <dbReference type="ARBA" id="ARBA00022801"/>
    </source>
</evidence>
<dbReference type="PANTHER" id="PTHR43620:SF7">
    <property type="entry name" value="GLYCEROPHOSPHODIESTER PHOSPHODIESTERASE GDPD5-RELATED"/>
    <property type="match status" value="1"/>
</dbReference>
<dbReference type="GO" id="GO:0006629">
    <property type="term" value="P:lipid metabolic process"/>
    <property type="evidence" value="ECO:0007669"/>
    <property type="project" value="InterPro"/>
</dbReference>
<dbReference type="InterPro" id="IPR030395">
    <property type="entry name" value="GP_PDE_dom"/>
</dbReference>
<dbReference type="EC" id="3.1.4.46" evidence="2"/>
<dbReference type="OrthoDB" id="9795622at2"/>
<dbReference type="GO" id="GO:0042597">
    <property type="term" value="C:periplasmic space"/>
    <property type="evidence" value="ECO:0007669"/>
    <property type="project" value="TreeGrafter"/>
</dbReference>
<dbReference type="RefSeq" id="WP_073318789.1">
    <property type="nucleotide sequence ID" value="NZ_FQWD01000002.1"/>
</dbReference>
<protein>
    <recommendedName>
        <fullName evidence="2">glycerophosphodiester phosphodiesterase</fullName>
        <ecNumber evidence="2">3.1.4.46</ecNumber>
    </recommendedName>
</protein>
<evidence type="ECO:0000256" key="6">
    <source>
        <dbReference type="ARBA" id="ARBA00047512"/>
    </source>
</evidence>
<comment type="similarity">
    <text evidence="1">Belongs to the glycerophosphoryl diester phosphodiesterase family.</text>
</comment>
<evidence type="ECO:0000259" key="8">
    <source>
        <dbReference type="PROSITE" id="PS51704"/>
    </source>
</evidence>
<evidence type="ECO:0000256" key="1">
    <source>
        <dbReference type="ARBA" id="ARBA00007277"/>
    </source>
</evidence>
<comment type="catalytic activity">
    <reaction evidence="6">
        <text>a sn-glycero-3-phosphodiester + H2O = an alcohol + sn-glycerol 3-phosphate + H(+)</text>
        <dbReference type="Rhea" id="RHEA:12969"/>
        <dbReference type="ChEBI" id="CHEBI:15377"/>
        <dbReference type="ChEBI" id="CHEBI:15378"/>
        <dbReference type="ChEBI" id="CHEBI:30879"/>
        <dbReference type="ChEBI" id="CHEBI:57597"/>
        <dbReference type="ChEBI" id="CHEBI:83408"/>
        <dbReference type="EC" id="3.1.4.46"/>
    </reaction>
</comment>
<dbReference type="PROSITE" id="PS51704">
    <property type="entry name" value="GP_PDE"/>
    <property type="match status" value="1"/>
</dbReference>
<keyword evidence="4" id="KW-0319">Glycerol metabolism</keyword>
<dbReference type="Pfam" id="PF03009">
    <property type="entry name" value="GDPD"/>
    <property type="match status" value="1"/>
</dbReference>
<dbReference type="Gene3D" id="3.20.20.190">
    <property type="entry name" value="Phosphatidylinositol (PI) phosphodiesterase"/>
    <property type="match status" value="1"/>
</dbReference>
<name>A0A1M5GEK8_9ALTE</name>
<keyword evidence="3 7" id="KW-0732">Signal</keyword>
<evidence type="ECO:0000256" key="4">
    <source>
        <dbReference type="ARBA" id="ARBA00022798"/>
    </source>
</evidence>
<feature type="signal peptide" evidence="7">
    <location>
        <begin position="1"/>
        <end position="20"/>
    </location>
</feature>
<keyword evidence="10" id="KW-1185">Reference proteome</keyword>
<dbReference type="GO" id="GO:0006071">
    <property type="term" value="P:glycerol metabolic process"/>
    <property type="evidence" value="ECO:0007669"/>
    <property type="project" value="UniProtKB-KW"/>
</dbReference>
<gene>
    <name evidence="9" type="ORF">SAMN05216361_0973</name>
</gene>
<dbReference type="PANTHER" id="PTHR43620">
    <property type="entry name" value="GLYCEROPHOSPHORYL DIESTER PHOSPHODIESTERASE"/>
    <property type="match status" value="1"/>
</dbReference>
<dbReference type="Proteomes" id="UP000184520">
    <property type="component" value="Unassembled WGS sequence"/>
</dbReference>
<feature type="chain" id="PRO_5012251553" description="glycerophosphodiester phosphodiesterase" evidence="7">
    <location>
        <begin position="21"/>
        <end position="336"/>
    </location>
</feature>
<organism evidence="9 10">
    <name type="scientific">Marisediminitalea aggregata</name>
    <dbReference type="NCBI Taxonomy" id="634436"/>
    <lineage>
        <taxon>Bacteria</taxon>
        <taxon>Pseudomonadati</taxon>
        <taxon>Pseudomonadota</taxon>
        <taxon>Gammaproteobacteria</taxon>
        <taxon>Alteromonadales</taxon>
        <taxon>Alteromonadaceae</taxon>
        <taxon>Marisediminitalea</taxon>
    </lineage>
</organism>
<dbReference type="STRING" id="634436.SAMN05216361_0973"/>
<reference evidence="10" key="1">
    <citation type="submission" date="2016-11" db="EMBL/GenBank/DDBJ databases">
        <authorList>
            <person name="Varghese N."/>
            <person name="Submissions S."/>
        </authorList>
    </citation>
    <scope>NUCLEOTIDE SEQUENCE [LARGE SCALE GENOMIC DNA]</scope>
    <source>
        <strain evidence="10">CGMCC 1.8995</strain>
    </source>
</reference>
<dbReference type="SUPFAM" id="SSF51695">
    <property type="entry name" value="PLC-like phosphodiesterases"/>
    <property type="match status" value="1"/>
</dbReference>
<keyword evidence="5" id="KW-0378">Hydrolase</keyword>
<dbReference type="AlphaFoldDB" id="A0A1M5GEK8"/>
<dbReference type="EMBL" id="FQWD01000002">
    <property type="protein sequence ID" value="SHG01932.1"/>
    <property type="molecule type" value="Genomic_DNA"/>
</dbReference>
<feature type="domain" description="GP-PDE" evidence="8">
    <location>
        <begin position="24"/>
        <end position="328"/>
    </location>
</feature>
<evidence type="ECO:0000256" key="3">
    <source>
        <dbReference type="ARBA" id="ARBA00022729"/>
    </source>
</evidence>